<dbReference type="Proteomes" id="UP000821845">
    <property type="component" value="Chromosome 5"/>
</dbReference>
<sequence>MPEESPDLSVLALCKRSTAGAENTGGVRKDSSEKRVDSARRAPLIRAFGFLRTGRFVFLADHLRCSTFDDNRDVFGLACRTPVTANSMVSAQRVA</sequence>
<comment type="caution">
    <text evidence="1">The sequence shown here is derived from an EMBL/GenBank/DDBJ whole genome shotgun (WGS) entry which is preliminary data.</text>
</comment>
<reference evidence="1" key="1">
    <citation type="submission" date="2020-05" db="EMBL/GenBank/DDBJ databases">
        <title>Large-scale comparative analyses of tick genomes elucidate their genetic diversity and vector capacities.</title>
        <authorList>
            <person name="Jia N."/>
            <person name="Wang J."/>
            <person name="Shi W."/>
            <person name="Du L."/>
            <person name="Sun Y."/>
            <person name="Zhan W."/>
            <person name="Jiang J."/>
            <person name="Wang Q."/>
            <person name="Zhang B."/>
            <person name="Ji P."/>
            <person name="Sakyi L.B."/>
            <person name="Cui X."/>
            <person name="Yuan T."/>
            <person name="Jiang B."/>
            <person name="Yang W."/>
            <person name="Lam T.T.-Y."/>
            <person name="Chang Q."/>
            <person name="Ding S."/>
            <person name="Wang X."/>
            <person name="Zhu J."/>
            <person name="Ruan X."/>
            <person name="Zhao L."/>
            <person name="Wei J."/>
            <person name="Que T."/>
            <person name="Du C."/>
            <person name="Cheng J."/>
            <person name="Dai P."/>
            <person name="Han X."/>
            <person name="Huang E."/>
            <person name="Gao Y."/>
            <person name="Liu J."/>
            <person name="Shao H."/>
            <person name="Ye R."/>
            <person name="Li L."/>
            <person name="Wei W."/>
            <person name="Wang X."/>
            <person name="Wang C."/>
            <person name="Yang T."/>
            <person name="Huo Q."/>
            <person name="Li W."/>
            <person name="Guo W."/>
            <person name="Chen H."/>
            <person name="Zhou L."/>
            <person name="Ni X."/>
            <person name="Tian J."/>
            <person name="Zhou Y."/>
            <person name="Sheng Y."/>
            <person name="Liu T."/>
            <person name="Pan Y."/>
            <person name="Xia L."/>
            <person name="Li J."/>
            <person name="Zhao F."/>
            <person name="Cao W."/>
        </authorList>
    </citation>
    <scope>NUCLEOTIDE SEQUENCE</scope>
    <source>
        <strain evidence="1">Hyas-2018</strain>
    </source>
</reference>
<name>A0ACB7S407_HYAAI</name>
<keyword evidence="2" id="KW-1185">Reference proteome</keyword>
<organism evidence="1 2">
    <name type="scientific">Hyalomma asiaticum</name>
    <name type="common">Tick</name>
    <dbReference type="NCBI Taxonomy" id="266040"/>
    <lineage>
        <taxon>Eukaryota</taxon>
        <taxon>Metazoa</taxon>
        <taxon>Ecdysozoa</taxon>
        <taxon>Arthropoda</taxon>
        <taxon>Chelicerata</taxon>
        <taxon>Arachnida</taxon>
        <taxon>Acari</taxon>
        <taxon>Parasitiformes</taxon>
        <taxon>Ixodida</taxon>
        <taxon>Ixodoidea</taxon>
        <taxon>Ixodidae</taxon>
        <taxon>Hyalomminae</taxon>
        <taxon>Hyalomma</taxon>
    </lineage>
</organism>
<gene>
    <name evidence="1" type="ORF">HPB50_003797</name>
</gene>
<proteinExistence type="predicted"/>
<protein>
    <submittedName>
        <fullName evidence="1">Uncharacterized protein</fullName>
    </submittedName>
</protein>
<dbReference type="EMBL" id="CM023485">
    <property type="protein sequence ID" value="KAH6929656.1"/>
    <property type="molecule type" value="Genomic_DNA"/>
</dbReference>
<evidence type="ECO:0000313" key="2">
    <source>
        <dbReference type="Proteomes" id="UP000821845"/>
    </source>
</evidence>
<accession>A0ACB7S407</accession>
<evidence type="ECO:0000313" key="1">
    <source>
        <dbReference type="EMBL" id="KAH6929656.1"/>
    </source>
</evidence>